<comment type="caution">
    <text evidence="3">The sequence shown here is derived from an EMBL/GenBank/DDBJ whole genome shotgun (WGS) entry which is preliminary data.</text>
</comment>
<keyword evidence="1 3" id="KW-0378">Hydrolase</keyword>
<dbReference type="Pfam" id="PF07859">
    <property type="entry name" value="Abhydrolase_3"/>
    <property type="match status" value="1"/>
</dbReference>
<name>A0ABV4SWS2_9ACTN</name>
<evidence type="ECO:0000259" key="2">
    <source>
        <dbReference type="Pfam" id="PF07859"/>
    </source>
</evidence>
<evidence type="ECO:0000256" key="1">
    <source>
        <dbReference type="ARBA" id="ARBA00022801"/>
    </source>
</evidence>
<reference evidence="3 4" key="1">
    <citation type="submission" date="2024-08" db="EMBL/GenBank/DDBJ databases">
        <title>Genome sequence of Streptomyces aureus CACIA-1.46HGO.</title>
        <authorList>
            <person name="Evangelista-Martinez Z."/>
        </authorList>
    </citation>
    <scope>NUCLEOTIDE SEQUENCE [LARGE SCALE GENOMIC DNA]</scope>
    <source>
        <strain evidence="3 4">CACIA-1.46HGO</strain>
    </source>
</reference>
<dbReference type="Proteomes" id="UP001571476">
    <property type="component" value="Unassembled WGS sequence"/>
</dbReference>
<sequence length="311" mass="32884">MGVSPQAKQFAELLADTSAKAAAVQSKDSSNTALDLAVLRDIVDGNHKASTEPEGVSYAEVDAGGVPAMWAIPEGADPDLALLHFHFGGSVTASMHSDRKTAGHIAKAGGARSLVVDFRLAPEHPHPAQLDDAETAYRWLLSQGYEPRNIGSTGHSIGGTLAVMLPLRLLAQGEATPGAIVSVSPWTDLTLSNPAIDDNEHNDRMLSRATLEAFRAAWLQDPAVDFASPQVSLAKANLTGLPPTYVHYGAHETLADDGAELGRRLAEFKVTSVTHAMPEGQHSFILSAGRAPETDQAIGQMGAWLRRHLGA</sequence>
<evidence type="ECO:0000313" key="4">
    <source>
        <dbReference type="Proteomes" id="UP001571476"/>
    </source>
</evidence>
<proteinExistence type="predicted"/>
<dbReference type="GO" id="GO:0016787">
    <property type="term" value="F:hydrolase activity"/>
    <property type="evidence" value="ECO:0007669"/>
    <property type="project" value="UniProtKB-KW"/>
</dbReference>
<dbReference type="Gene3D" id="3.40.50.1820">
    <property type="entry name" value="alpha/beta hydrolase"/>
    <property type="match status" value="1"/>
</dbReference>
<dbReference type="InterPro" id="IPR050300">
    <property type="entry name" value="GDXG_lipolytic_enzyme"/>
</dbReference>
<protein>
    <submittedName>
        <fullName evidence="3">Alpha/beta hydrolase</fullName>
    </submittedName>
</protein>
<feature type="domain" description="Alpha/beta hydrolase fold-3" evidence="2">
    <location>
        <begin position="82"/>
        <end position="285"/>
    </location>
</feature>
<dbReference type="SUPFAM" id="SSF53474">
    <property type="entry name" value="alpha/beta-Hydrolases"/>
    <property type="match status" value="1"/>
</dbReference>
<dbReference type="EMBL" id="JBGOSP010000046">
    <property type="protein sequence ID" value="MFA3842905.1"/>
    <property type="molecule type" value="Genomic_DNA"/>
</dbReference>
<dbReference type="PANTHER" id="PTHR48081:SF8">
    <property type="entry name" value="ALPHA_BETA HYDROLASE FOLD-3 DOMAIN-CONTAINING PROTEIN-RELATED"/>
    <property type="match status" value="1"/>
</dbReference>
<organism evidence="3 4">
    <name type="scientific">Streptomyces aureus</name>
    <dbReference type="NCBI Taxonomy" id="193461"/>
    <lineage>
        <taxon>Bacteria</taxon>
        <taxon>Bacillati</taxon>
        <taxon>Actinomycetota</taxon>
        <taxon>Actinomycetes</taxon>
        <taxon>Kitasatosporales</taxon>
        <taxon>Streptomycetaceae</taxon>
        <taxon>Streptomyces</taxon>
    </lineage>
</organism>
<keyword evidence="4" id="KW-1185">Reference proteome</keyword>
<accession>A0ABV4SWS2</accession>
<dbReference type="PANTHER" id="PTHR48081">
    <property type="entry name" value="AB HYDROLASE SUPERFAMILY PROTEIN C4A8.06C"/>
    <property type="match status" value="1"/>
</dbReference>
<gene>
    <name evidence="3" type="ORF">ACEG43_43345</name>
</gene>
<dbReference type="InterPro" id="IPR013094">
    <property type="entry name" value="AB_hydrolase_3"/>
</dbReference>
<dbReference type="InterPro" id="IPR029058">
    <property type="entry name" value="AB_hydrolase_fold"/>
</dbReference>
<evidence type="ECO:0000313" key="3">
    <source>
        <dbReference type="EMBL" id="MFA3842905.1"/>
    </source>
</evidence>